<dbReference type="GO" id="GO:0005776">
    <property type="term" value="C:autophagosome"/>
    <property type="evidence" value="ECO:0007669"/>
    <property type="project" value="TreeGrafter"/>
</dbReference>
<dbReference type="InterPro" id="IPR007241">
    <property type="entry name" value="Autophagy-rel_prot_9"/>
</dbReference>
<reference evidence="14" key="1">
    <citation type="submission" date="2016-06" db="UniProtKB">
        <authorList>
            <consortium name="WormBaseParasite"/>
        </authorList>
    </citation>
    <scope>IDENTIFICATION</scope>
</reference>
<dbReference type="Pfam" id="PF04109">
    <property type="entry name" value="ATG9"/>
    <property type="match status" value="1"/>
</dbReference>
<gene>
    <name evidence="12" type="ORF">SBAD_LOCUS8976</name>
</gene>
<keyword evidence="8 10" id="KW-0445">Lipid transport</keyword>
<feature type="transmembrane region" description="Helical" evidence="10">
    <location>
        <begin position="280"/>
        <end position="303"/>
    </location>
</feature>
<evidence type="ECO:0000256" key="3">
    <source>
        <dbReference type="ARBA" id="ARBA00018074"/>
    </source>
</evidence>
<evidence type="ECO:0000313" key="12">
    <source>
        <dbReference type="EMBL" id="VDP20425.1"/>
    </source>
</evidence>
<name>A0A183IZC8_9BILA</name>
<dbReference type="PANTHER" id="PTHR13038:SF10">
    <property type="entry name" value="AUTOPHAGY-RELATED PROTEIN 9"/>
    <property type="match status" value="1"/>
</dbReference>
<dbReference type="GO" id="GO:0034497">
    <property type="term" value="P:protein localization to phagophore assembly site"/>
    <property type="evidence" value="ECO:0007669"/>
    <property type="project" value="TreeGrafter"/>
</dbReference>
<dbReference type="GO" id="GO:0006869">
    <property type="term" value="P:lipid transport"/>
    <property type="evidence" value="ECO:0007669"/>
    <property type="project" value="UniProtKB-KW"/>
</dbReference>
<dbReference type="GO" id="GO:0061709">
    <property type="term" value="P:reticulophagy"/>
    <property type="evidence" value="ECO:0007669"/>
    <property type="project" value="TreeGrafter"/>
</dbReference>
<evidence type="ECO:0000313" key="13">
    <source>
        <dbReference type="Proteomes" id="UP000270296"/>
    </source>
</evidence>
<keyword evidence="6 10" id="KW-1133">Transmembrane helix</keyword>
<dbReference type="OrthoDB" id="2020634at2759"/>
<evidence type="ECO:0000256" key="4">
    <source>
        <dbReference type="ARBA" id="ARBA00022448"/>
    </source>
</evidence>
<evidence type="ECO:0000256" key="1">
    <source>
        <dbReference type="ARBA" id="ARBA00004511"/>
    </source>
</evidence>
<dbReference type="GO" id="GO:0034045">
    <property type="term" value="C:phagophore assembly site membrane"/>
    <property type="evidence" value="ECO:0007669"/>
    <property type="project" value="UniProtKB-SubCell"/>
</dbReference>
<dbReference type="PANTHER" id="PTHR13038">
    <property type="entry name" value="APG9 AUTOPHAGY 9"/>
    <property type="match status" value="1"/>
</dbReference>
<dbReference type="GO" id="GO:0000422">
    <property type="term" value="P:autophagy of mitochondrion"/>
    <property type="evidence" value="ECO:0007669"/>
    <property type="project" value="TreeGrafter"/>
</dbReference>
<comment type="similarity">
    <text evidence="2 10">Belongs to the ATG9 family.</text>
</comment>
<comment type="function">
    <text evidence="10">Phospholipid scramblase involved in autophagy. Cycles between the preautophagosomal structure/phagophore assembly site (PAS) and the cytoplasmic vesicle pool and supplies membrane for the growing autophagosome. Lipid scramblase activity plays a key role in preautophagosomal structure/phagophore assembly by distributing the phospholipids that arrive through ATG2 from the cytoplasmic to the luminal leaflet of the bilayer, thereby driving autophagosomal membrane expansion.</text>
</comment>
<dbReference type="Proteomes" id="UP000270296">
    <property type="component" value="Unassembled WGS sequence"/>
</dbReference>
<evidence type="ECO:0000256" key="9">
    <source>
        <dbReference type="ARBA" id="ARBA00023136"/>
    </source>
</evidence>
<dbReference type="EMBL" id="UZAM01012171">
    <property type="protein sequence ID" value="VDP20425.1"/>
    <property type="molecule type" value="Genomic_DNA"/>
</dbReference>
<keyword evidence="9 10" id="KW-0472">Membrane</keyword>
<dbReference type="AlphaFoldDB" id="A0A183IZC8"/>
<sequence length="732" mass="83865">MSDYRKLEEFPLVQRDGPSDAAASQRSAEFDATSPADNFAPDQVLVTVPDKQNQWRHIKNLDEFFSNIYEYHQKHGFVAILLSDMFELVQFFFIVSFAAFLLQCVDYAVLFDGDQMATRNNGSARVQTRVTLLDAVDRRCLRRLHPVAIRHFYRSVLNVDDAMIHNLTWYEVQKRLCDVQSVCQLCIQKSRLTSLDIYQRILRRKNYFVAMFNKQLLPPRLRVPLLGTVVFMTNGLKANLELLFFHELFSPWDNYWQLKRDYKMRERRDLLARRVSRSMLYLGIANFLLAPLIFAWQILYSIFSYVELLKRQPSALGIRRWSIYGRYYFRHFNELDHELDSRLSRAYKPASLYMQMFFSSTLEIIANNVAFVSGAIFSVLLVLSVYDESVLHVEHVLTILTVSGFVVVCCHMFIQEENVVFCPELMMKAVVAYTHYMPDRWHGRAHTNAVRNEFSQFYQYKATFILEELLSPLLNPFILIFWLRPLAADFVDFFRQFTVEVPSLVASEHQRGPGGEHADNGKVEMSLLHFMTTNPEWKPPKSAQSFLNAFQERAAKDLHSTHGEYSAINPAMASTDLTFSPLSCLYESTLSPLPLHINSQNLPLLGRGVSKSVAPHYQHGGARSVFDSMIDSQVAAGSLVTAALSTSGLTGSIVQSTGIADLCLGASDLQSSFVSPLNVDIFYLNELRGRRKRIRSYGSTVEATISNDLETEAKRWRAPDSFEEDSAVVDDR</sequence>
<evidence type="ECO:0000256" key="8">
    <source>
        <dbReference type="ARBA" id="ARBA00023055"/>
    </source>
</evidence>
<evidence type="ECO:0000256" key="6">
    <source>
        <dbReference type="ARBA" id="ARBA00022989"/>
    </source>
</evidence>
<comment type="subcellular location">
    <subcellularLocation>
        <location evidence="1 10">Preautophagosomal structure membrane</location>
        <topology evidence="1 10">Multi-pass membrane protein</topology>
    </subcellularLocation>
</comment>
<evidence type="ECO:0000256" key="7">
    <source>
        <dbReference type="ARBA" id="ARBA00023006"/>
    </source>
</evidence>
<feature type="transmembrane region" description="Helical" evidence="10">
    <location>
        <begin position="395"/>
        <end position="414"/>
    </location>
</feature>
<feature type="transmembrane region" description="Helical" evidence="10">
    <location>
        <begin position="364"/>
        <end position="383"/>
    </location>
</feature>
<evidence type="ECO:0000256" key="10">
    <source>
        <dbReference type="RuleBase" id="RU364027"/>
    </source>
</evidence>
<evidence type="ECO:0000256" key="5">
    <source>
        <dbReference type="ARBA" id="ARBA00022692"/>
    </source>
</evidence>
<organism evidence="14">
    <name type="scientific">Soboliphyme baturini</name>
    <dbReference type="NCBI Taxonomy" id="241478"/>
    <lineage>
        <taxon>Eukaryota</taxon>
        <taxon>Metazoa</taxon>
        <taxon>Ecdysozoa</taxon>
        <taxon>Nematoda</taxon>
        <taxon>Enoplea</taxon>
        <taxon>Dorylaimia</taxon>
        <taxon>Dioctophymatida</taxon>
        <taxon>Dioctophymatoidea</taxon>
        <taxon>Soboliphymatidae</taxon>
        <taxon>Soboliphyme</taxon>
    </lineage>
</organism>
<keyword evidence="5 10" id="KW-0812">Transmembrane</keyword>
<reference evidence="12 13" key="2">
    <citation type="submission" date="2018-11" db="EMBL/GenBank/DDBJ databases">
        <authorList>
            <consortium name="Pathogen Informatics"/>
        </authorList>
    </citation>
    <scope>NUCLEOTIDE SEQUENCE [LARGE SCALE GENOMIC DNA]</scope>
</reference>
<protein>
    <recommendedName>
        <fullName evidence="3 10">Autophagy-related protein 9</fullName>
    </recommendedName>
</protein>
<feature type="transmembrane region" description="Helical" evidence="10">
    <location>
        <begin position="91"/>
        <end position="110"/>
    </location>
</feature>
<comment type="caution">
    <text evidence="10">Lacks conserved residue(s) required for the propagation of feature annotation.</text>
</comment>
<dbReference type="WBParaSite" id="SBAD_0000930101-mRNA-1">
    <property type="protein sequence ID" value="SBAD_0000930101-mRNA-1"/>
    <property type="gene ID" value="SBAD_0000930101"/>
</dbReference>
<keyword evidence="13" id="KW-1185">Reference proteome</keyword>
<evidence type="ECO:0000313" key="14">
    <source>
        <dbReference type="WBParaSite" id="SBAD_0000930101-mRNA-1"/>
    </source>
</evidence>
<feature type="region of interest" description="Disordered" evidence="11">
    <location>
        <begin position="1"/>
        <end position="27"/>
    </location>
</feature>
<keyword evidence="7 10" id="KW-0072">Autophagy</keyword>
<evidence type="ECO:0000256" key="11">
    <source>
        <dbReference type="SAM" id="MobiDB-lite"/>
    </source>
</evidence>
<keyword evidence="4 10" id="KW-0813">Transport</keyword>
<evidence type="ECO:0000256" key="2">
    <source>
        <dbReference type="ARBA" id="ARBA00006185"/>
    </source>
</evidence>
<accession>A0A183IZC8</accession>
<proteinExistence type="inferred from homology"/>
<dbReference type="GO" id="GO:0034727">
    <property type="term" value="P:piecemeal microautophagy of the nucleus"/>
    <property type="evidence" value="ECO:0007669"/>
    <property type="project" value="TreeGrafter"/>
</dbReference>